<protein>
    <recommendedName>
        <fullName evidence="3">17 kDa surface antigen</fullName>
    </recommendedName>
</protein>
<dbReference type="InterPro" id="IPR032635">
    <property type="entry name" value="Anti_2"/>
</dbReference>
<evidence type="ECO:0000256" key="4">
    <source>
        <dbReference type="ARBA" id="ARBA00022729"/>
    </source>
</evidence>
<dbReference type="PANTHER" id="PTHR35603:SF2">
    <property type="entry name" value="OUTER MEMBRANE LIPOPROTEIN"/>
    <property type="match status" value="1"/>
</dbReference>
<dbReference type="AlphaFoldDB" id="A0A3D9HSB2"/>
<evidence type="ECO:0000313" key="13">
    <source>
        <dbReference type="Proteomes" id="UP000256845"/>
    </source>
</evidence>
<dbReference type="InterPro" id="IPR008816">
    <property type="entry name" value="Gly_zipper_2TM_dom"/>
</dbReference>
<keyword evidence="5" id="KW-0472">Membrane</keyword>
<sequence length="158" mass="16193">MNASKTILPALAVALALSGCANRDTGTGEVVGTVGGVLLGGLVGSQFGGGSGRVVATVIGAGLGGYLGNQIGARLDEADRREAQTAMANSMEYNADGESGAWHNPNNGHNGTVSPTRTYYNAENKPCRDFTHVIEVDGKSEEVKGTACRNPGGEWVVE</sequence>
<evidence type="ECO:0000256" key="1">
    <source>
        <dbReference type="ARBA" id="ARBA00004459"/>
    </source>
</evidence>
<organism evidence="12 13">
    <name type="scientific">Aestuariispira insulae</name>
    <dbReference type="NCBI Taxonomy" id="1461337"/>
    <lineage>
        <taxon>Bacteria</taxon>
        <taxon>Pseudomonadati</taxon>
        <taxon>Pseudomonadota</taxon>
        <taxon>Alphaproteobacteria</taxon>
        <taxon>Rhodospirillales</taxon>
        <taxon>Kiloniellaceae</taxon>
        <taxon>Aestuariispira</taxon>
    </lineage>
</organism>
<feature type="compositionally biased region" description="Polar residues" evidence="8">
    <location>
        <begin position="104"/>
        <end position="117"/>
    </location>
</feature>
<gene>
    <name evidence="12" type="ORF">DFP90_102424</name>
</gene>
<evidence type="ECO:0000313" key="12">
    <source>
        <dbReference type="EMBL" id="RED52403.1"/>
    </source>
</evidence>
<name>A0A3D9HSB2_9PROT</name>
<evidence type="ECO:0000256" key="8">
    <source>
        <dbReference type="SAM" id="MobiDB-lite"/>
    </source>
</evidence>
<feature type="region of interest" description="Disordered" evidence="8">
    <location>
        <begin position="96"/>
        <end position="117"/>
    </location>
</feature>
<evidence type="ECO:0000256" key="6">
    <source>
        <dbReference type="ARBA" id="ARBA00023139"/>
    </source>
</evidence>
<dbReference type="Proteomes" id="UP000256845">
    <property type="component" value="Unassembled WGS sequence"/>
</dbReference>
<feature type="domain" description="Glycine zipper 2TM" evidence="10">
    <location>
        <begin position="32"/>
        <end position="72"/>
    </location>
</feature>
<dbReference type="Pfam" id="PF05433">
    <property type="entry name" value="Rick_17kDa_Anti"/>
    <property type="match status" value="1"/>
</dbReference>
<accession>A0A3D9HSB2</accession>
<evidence type="ECO:0000256" key="2">
    <source>
        <dbReference type="ARBA" id="ARBA00008681"/>
    </source>
</evidence>
<keyword evidence="6" id="KW-0564">Palmitate</keyword>
<dbReference type="PIRSF" id="PIRSF002721">
    <property type="entry name" value="Surface_antigen_Rickettsia"/>
    <property type="match status" value="1"/>
</dbReference>
<comment type="caution">
    <text evidence="12">The sequence shown here is derived from an EMBL/GenBank/DDBJ whole genome shotgun (WGS) entry which is preliminary data.</text>
</comment>
<feature type="signal peptide" evidence="9">
    <location>
        <begin position="1"/>
        <end position="23"/>
    </location>
</feature>
<feature type="domain" description="Surface antigen" evidence="11">
    <location>
        <begin position="77"/>
        <end position="157"/>
    </location>
</feature>
<dbReference type="GO" id="GO:0009279">
    <property type="term" value="C:cell outer membrane"/>
    <property type="evidence" value="ECO:0007669"/>
    <property type="project" value="UniProtKB-SubCell"/>
</dbReference>
<keyword evidence="4 9" id="KW-0732">Signal</keyword>
<proteinExistence type="inferred from homology"/>
<evidence type="ECO:0000256" key="7">
    <source>
        <dbReference type="ARBA" id="ARBA00023288"/>
    </source>
</evidence>
<dbReference type="EMBL" id="QRDW01000002">
    <property type="protein sequence ID" value="RED52403.1"/>
    <property type="molecule type" value="Genomic_DNA"/>
</dbReference>
<evidence type="ECO:0000256" key="9">
    <source>
        <dbReference type="SAM" id="SignalP"/>
    </source>
</evidence>
<comment type="subcellular location">
    <subcellularLocation>
        <location evidence="1">Cell outer membrane</location>
        <topology evidence="1">Lipid-anchor</topology>
    </subcellularLocation>
</comment>
<dbReference type="OrthoDB" id="5402098at2"/>
<comment type="similarity">
    <text evidence="2">Belongs to the rickettsiale 17 kDa surface antigen family.</text>
</comment>
<dbReference type="PROSITE" id="PS51257">
    <property type="entry name" value="PROKAR_LIPOPROTEIN"/>
    <property type="match status" value="1"/>
</dbReference>
<dbReference type="PANTHER" id="PTHR35603">
    <property type="match status" value="1"/>
</dbReference>
<dbReference type="Pfam" id="PF16998">
    <property type="entry name" value="17kDa_Anti_2"/>
    <property type="match status" value="1"/>
</dbReference>
<evidence type="ECO:0000256" key="5">
    <source>
        <dbReference type="ARBA" id="ARBA00023136"/>
    </source>
</evidence>
<keyword evidence="13" id="KW-1185">Reference proteome</keyword>
<dbReference type="InterPro" id="IPR051407">
    <property type="entry name" value="Bact_OM_lipoprot/Surf_antigen"/>
</dbReference>
<keyword evidence="7" id="KW-0449">Lipoprotein</keyword>
<evidence type="ECO:0000259" key="11">
    <source>
        <dbReference type="Pfam" id="PF16998"/>
    </source>
</evidence>
<evidence type="ECO:0000256" key="3">
    <source>
        <dbReference type="ARBA" id="ARBA00015281"/>
    </source>
</evidence>
<evidence type="ECO:0000259" key="10">
    <source>
        <dbReference type="Pfam" id="PF05433"/>
    </source>
</evidence>
<reference evidence="12 13" key="1">
    <citation type="submission" date="2018-07" db="EMBL/GenBank/DDBJ databases">
        <title>Genomic Encyclopedia of Type Strains, Phase III (KMG-III): the genomes of soil and plant-associated and newly described type strains.</title>
        <authorList>
            <person name="Whitman W."/>
        </authorList>
    </citation>
    <scope>NUCLEOTIDE SEQUENCE [LARGE SCALE GENOMIC DNA]</scope>
    <source>
        <strain evidence="12 13">CECT 8488</strain>
    </source>
</reference>
<dbReference type="InterPro" id="IPR016364">
    <property type="entry name" value="Surface_antigen_Rickettsia"/>
</dbReference>
<dbReference type="RefSeq" id="WP_115935939.1">
    <property type="nucleotide sequence ID" value="NZ_QRDW01000002.1"/>
</dbReference>
<feature type="chain" id="PRO_5017625290" description="17 kDa surface antigen" evidence="9">
    <location>
        <begin position="24"/>
        <end position="158"/>
    </location>
</feature>